<name>A0A139L223_9BACE</name>
<dbReference type="EMBL" id="LTDF01000137">
    <property type="protein sequence ID" value="KXT45485.1"/>
    <property type="molecule type" value="Genomic_DNA"/>
</dbReference>
<evidence type="ECO:0000313" key="1">
    <source>
        <dbReference type="EMBL" id="KXT45485.1"/>
    </source>
</evidence>
<dbReference type="AlphaFoldDB" id="A0A139L223"/>
<protein>
    <submittedName>
        <fullName evidence="1">Uncharacterized protein</fullName>
    </submittedName>
</protein>
<dbReference type="RefSeq" id="WP_061437362.1">
    <property type="nucleotide sequence ID" value="NZ_KQ968725.1"/>
</dbReference>
<organism evidence="1">
    <name type="scientific">Bacteroides intestinalis</name>
    <dbReference type="NCBI Taxonomy" id="329854"/>
    <lineage>
        <taxon>Bacteria</taxon>
        <taxon>Pseudomonadati</taxon>
        <taxon>Bacteroidota</taxon>
        <taxon>Bacteroidia</taxon>
        <taxon>Bacteroidales</taxon>
        <taxon>Bacteroidaceae</taxon>
        <taxon>Bacteroides</taxon>
    </lineage>
</organism>
<sequence length="101" mass="12184">MKPILNAEDVKKLKIDEQLIECSCGKVNYYRFLCFHPRNTNYVILLNHCEEPVRFYVQHLIDRFYIDYTIRDIITYRMDYAIKKIKEFEQALSELGGKDEL</sequence>
<dbReference type="PATRIC" id="fig|329854.7.peg.3696"/>
<evidence type="ECO:0000313" key="2">
    <source>
        <dbReference type="Proteomes" id="UP000070319"/>
    </source>
</evidence>
<accession>A0A139L223</accession>
<dbReference type="Proteomes" id="UP000070319">
    <property type="component" value="Unassembled WGS sequence"/>
</dbReference>
<reference evidence="1 2" key="1">
    <citation type="submission" date="2016-02" db="EMBL/GenBank/DDBJ databases">
        <authorList>
            <person name="Wen L."/>
            <person name="He K."/>
            <person name="Yang H."/>
        </authorList>
    </citation>
    <scope>NUCLEOTIDE SEQUENCE [LARGE SCALE GENOMIC DNA]</scope>
    <source>
        <strain evidence="1 2">KLE1704</strain>
    </source>
</reference>
<proteinExistence type="predicted"/>
<gene>
    <name evidence="1" type="ORF">HMPREF2531_03634</name>
</gene>
<comment type="caution">
    <text evidence="1">The sequence shown here is derived from an EMBL/GenBank/DDBJ whole genome shotgun (WGS) entry which is preliminary data.</text>
</comment>